<keyword evidence="2" id="KW-1185">Reference proteome</keyword>
<gene>
    <name evidence="1" type="ORF">KM031_22400</name>
</gene>
<dbReference type="Proteomes" id="UP000679352">
    <property type="component" value="Plasmid p6"/>
</dbReference>
<dbReference type="AlphaFoldDB" id="A0A975PBH1"/>
<evidence type="ECO:0000313" key="1">
    <source>
        <dbReference type="EMBL" id="QWK93265.1"/>
    </source>
</evidence>
<name>A0A975PBH1_9RHOB</name>
<dbReference type="RefSeq" id="WP_215507575.1">
    <property type="nucleotide sequence ID" value="NZ_CP076367.1"/>
</dbReference>
<evidence type="ECO:0000313" key="2">
    <source>
        <dbReference type="Proteomes" id="UP000679352"/>
    </source>
</evidence>
<keyword evidence="1" id="KW-0614">Plasmid</keyword>
<sequence length="427" mass="48070">MNSALKTLSAIEDLVVGKGSRDLRTVEDRLKAFCPFEAVGMVRQEIRHSNFLAYILDPSRPHGLADALLQELLFEILENGDETLPLRKLDLHFRPLGNARIYRETMNIDLLVEVPGSGSQKGLVIAIEMKVDAGESDNQLAKYEKRLRAAYSADRWLHVFGFLTVEGRPSSTEGETAWTPLSFTGLFKRFDATIRHHGHQGRGVEMYQDYAKMMRRNGMAEGEHDEQLHEAVRNLWVRHREALDYLMLHRPDTCDETMRAFEAGQAGHAERLSAVIGHRIAADTAFRIWRRFWFPDLVERFPAFRHDSANWVASQSLAVLEVHPERDQIIACIAVGEAGNGEAARRALLLELNRETGTQKKAADTGVRHYWRSVIATPADFSDESAIGRPAADIVAERLATYLQQVYPGLQSCMARAAVALTQEVGR</sequence>
<dbReference type="InterPro" id="IPR029470">
    <property type="entry name" value="PDDEXK_4"/>
</dbReference>
<reference evidence="1" key="1">
    <citation type="submission" date="2021-06" db="EMBL/GenBank/DDBJ databases">
        <authorList>
            <person name="Lee C.-S."/>
            <person name="Jin L."/>
        </authorList>
    </citation>
    <scope>NUCLEOTIDE SEQUENCE</scope>
    <source>
        <strain evidence="1">Con5</strain>
        <plasmid evidence="1">p6</plasmid>
    </source>
</reference>
<dbReference type="KEGG" id="gfu:KM031_22400"/>
<accession>A0A975PBH1</accession>
<organism evidence="1 2">
    <name type="scientific">Gemmobacter fulvus</name>
    <dbReference type="NCBI Taxonomy" id="2840474"/>
    <lineage>
        <taxon>Bacteria</taxon>
        <taxon>Pseudomonadati</taxon>
        <taxon>Pseudomonadota</taxon>
        <taxon>Alphaproteobacteria</taxon>
        <taxon>Rhodobacterales</taxon>
        <taxon>Paracoccaceae</taxon>
        <taxon>Gemmobacter</taxon>
    </lineage>
</organism>
<protein>
    <submittedName>
        <fullName evidence="1">PD-(D/E)XK nuclease family protein</fullName>
    </submittedName>
</protein>
<geneLocation type="plasmid" evidence="1 2">
    <name>p6</name>
</geneLocation>
<dbReference type="Pfam" id="PF14281">
    <property type="entry name" value="PDDEXK_4"/>
    <property type="match status" value="1"/>
</dbReference>
<proteinExistence type="predicted"/>
<dbReference type="EMBL" id="CP076367">
    <property type="protein sequence ID" value="QWK93265.1"/>
    <property type="molecule type" value="Genomic_DNA"/>
</dbReference>